<proteinExistence type="inferred from homology"/>
<dbReference type="PROSITE" id="PS50262">
    <property type="entry name" value="G_PROTEIN_RECEP_F1_2"/>
    <property type="match status" value="1"/>
</dbReference>
<evidence type="ECO:0000313" key="12">
    <source>
        <dbReference type="Proteomes" id="UP000694865"/>
    </source>
</evidence>
<evidence type="ECO:0000256" key="4">
    <source>
        <dbReference type="ARBA" id="ARBA00022989"/>
    </source>
</evidence>
<keyword evidence="6 10" id="KW-0472">Membrane</keyword>
<dbReference type="InterPro" id="IPR000276">
    <property type="entry name" value="GPCR_Rhodpsn"/>
</dbReference>
<evidence type="ECO:0000313" key="13">
    <source>
        <dbReference type="RefSeq" id="XP_006823267.1"/>
    </source>
</evidence>
<evidence type="ECO:0000256" key="6">
    <source>
        <dbReference type="ARBA" id="ARBA00023136"/>
    </source>
</evidence>
<evidence type="ECO:0000256" key="10">
    <source>
        <dbReference type="SAM" id="Phobius"/>
    </source>
</evidence>
<feature type="transmembrane region" description="Helical" evidence="10">
    <location>
        <begin position="52"/>
        <end position="76"/>
    </location>
</feature>
<keyword evidence="2" id="KW-1003">Cell membrane</keyword>
<dbReference type="PANTHER" id="PTHR24249:SF424">
    <property type="entry name" value="G-PROTEIN COUPLED RECEPTORS FAMILY 1 PROFILE DOMAIN-CONTAINING PROTEIN"/>
    <property type="match status" value="1"/>
</dbReference>
<dbReference type="SUPFAM" id="SSF81321">
    <property type="entry name" value="Family A G protein-coupled receptor-like"/>
    <property type="match status" value="1"/>
</dbReference>
<dbReference type="PRINTS" id="PR00237">
    <property type="entry name" value="GPCRRHODOPSN"/>
</dbReference>
<dbReference type="CDD" id="cd00637">
    <property type="entry name" value="7tm_classA_rhodopsin-like"/>
    <property type="match status" value="1"/>
</dbReference>
<dbReference type="Proteomes" id="UP000694865">
    <property type="component" value="Unplaced"/>
</dbReference>
<dbReference type="InterPro" id="IPR050569">
    <property type="entry name" value="TAAR"/>
</dbReference>
<evidence type="ECO:0000256" key="7">
    <source>
        <dbReference type="ARBA" id="ARBA00023170"/>
    </source>
</evidence>
<feature type="transmembrane region" description="Helical" evidence="10">
    <location>
        <begin position="88"/>
        <end position="110"/>
    </location>
</feature>
<gene>
    <name evidence="13" type="primary">LOC102807674</name>
</gene>
<feature type="domain" description="G-protein coupled receptors family 1 profile" evidence="11">
    <location>
        <begin position="32"/>
        <end position="292"/>
    </location>
</feature>
<dbReference type="Gene3D" id="1.20.1070.10">
    <property type="entry name" value="Rhodopsin 7-helix transmembrane proteins"/>
    <property type="match status" value="1"/>
</dbReference>
<evidence type="ECO:0000256" key="1">
    <source>
        <dbReference type="ARBA" id="ARBA00004651"/>
    </source>
</evidence>
<evidence type="ECO:0000256" key="5">
    <source>
        <dbReference type="ARBA" id="ARBA00023040"/>
    </source>
</evidence>
<feature type="transmembrane region" description="Helical" evidence="10">
    <location>
        <begin position="20"/>
        <end position="40"/>
    </location>
</feature>
<keyword evidence="8 9" id="KW-0807">Transducer</keyword>
<keyword evidence="12" id="KW-1185">Reference proteome</keyword>
<feature type="transmembrane region" description="Helical" evidence="10">
    <location>
        <begin position="178"/>
        <end position="200"/>
    </location>
</feature>
<reference evidence="13" key="1">
    <citation type="submission" date="2025-08" db="UniProtKB">
        <authorList>
            <consortium name="RefSeq"/>
        </authorList>
    </citation>
    <scope>IDENTIFICATION</scope>
    <source>
        <tissue evidence="13">Testes</tissue>
    </source>
</reference>
<dbReference type="PROSITE" id="PS00237">
    <property type="entry name" value="G_PROTEIN_RECEP_F1_1"/>
    <property type="match status" value="1"/>
</dbReference>
<dbReference type="GeneID" id="102807674"/>
<evidence type="ECO:0000256" key="2">
    <source>
        <dbReference type="ARBA" id="ARBA00022475"/>
    </source>
</evidence>
<dbReference type="Pfam" id="PF00001">
    <property type="entry name" value="7tm_1"/>
    <property type="match status" value="1"/>
</dbReference>
<protein>
    <submittedName>
        <fullName evidence="13">Histamine H2 receptor-like</fullName>
    </submittedName>
</protein>
<comment type="similarity">
    <text evidence="9">Belongs to the G-protein coupled receptor 1 family.</text>
</comment>
<feature type="transmembrane region" description="Helical" evidence="10">
    <location>
        <begin position="237"/>
        <end position="255"/>
    </location>
</feature>
<feature type="transmembrane region" description="Helical" evidence="10">
    <location>
        <begin position="131"/>
        <end position="152"/>
    </location>
</feature>
<keyword evidence="4 10" id="KW-1133">Transmembrane helix</keyword>
<feature type="transmembrane region" description="Helical" evidence="10">
    <location>
        <begin position="275"/>
        <end position="295"/>
    </location>
</feature>
<sequence>MENQTFYEDNGDTRNILEPLVALILIFLTVLGNIVNIIVITKSKDIPQIPRYFMMSLAFADLGVGINTIFAVYPAIFARWPYGDVFCFIVGVHSHIFCSISITSLLLVSIERYISINWPLHYHNYITDKRAIIVIISMWVILESYGFLLALIQDFNFYWFNPGVLTCVPGYGKPEYRIFTVVGLVGFLVIPTIIIVYIYIRIMKISQRHSRQIVEVNTAKSGDSSHTRKQTSQNLKAAKMLFVVSGAFDIAWYPYGLTVIYTAASGDVLPLYVDFVTTWLVYSNSFWNVLIYSIMNKKFRRTALQFLRQAFHCEKTTNNVVHVVPKDTDHSASTM</sequence>
<keyword evidence="7 9" id="KW-0675">Receptor</keyword>
<accession>A0ABM0MTC6</accession>
<organism evidence="12 13">
    <name type="scientific">Saccoglossus kowalevskii</name>
    <name type="common">Acorn worm</name>
    <dbReference type="NCBI Taxonomy" id="10224"/>
    <lineage>
        <taxon>Eukaryota</taxon>
        <taxon>Metazoa</taxon>
        <taxon>Hemichordata</taxon>
        <taxon>Enteropneusta</taxon>
        <taxon>Harrimaniidae</taxon>
        <taxon>Saccoglossus</taxon>
    </lineage>
</organism>
<keyword evidence="3 9" id="KW-0812">Transmembrane</keyword>
<keyword evidence="5 9" id="KW-0297">G-protein coupled receptor</keyword>
<name>A0ABM0MTC6_SACKO</name>
<comment type="subcellular location">
    <subcellularLocation>
        <location evidence="1">Cell membrane</location>
        <topology evidence="1">Multi-pass membrane protein</topology>
    </subcellularLocation>
</comment>
<evidence type="ECO:0000256" key="3">
    <source>
        <dbReference type="ARBA" id="ARBA00022692"/>
    </source>
</evidence>
<evidence type="ECO:0000259" key="11">
    <source>
        <dbReference type="PROSITE" id="PS50262"/>
    </source>
</evidence>
<evidence type="ECO:0000256" key="8">
    <source>
        <dbReference type="ARBA" id="ARBA00023224"/>
    </source>
</evidence>
<dbReference type="PANTHER" id="PTHR24249">
    <property type="entry name" value="HISTAMINE RECEPTOR-RELATED G-PROTEIN COUPLED RECEPTOR"/>
    <property type="match status" value="1"/>
</dbReference>
<evidence type="ECO:0000256" key="9">
    <source>
        <dbReference type="RuleBase" id="RU000688"/>
    </source>
</evidence>
<dbReference type="RefSeq" id="XP_006823267.1">
    <property type="nucleotide sequence ID" value="XM_006823204.1"/>
</dbReference>
<dbReference type="InterPro" id="IPR017452">
    <property type="entry name" value="GPCR_Rhodpsn_7TM"/>
</dbReference>